<evidence type="ECO:0000313" key="3">
    <source>
        <dbReference type="EMBL" id="QBC45122.1"/>
    </source>
</evidence>
<protein>
    <submittedName>
        <fullName evidence="3">Uncharacterized protein</fullName>
    </submittedName>
</protein>
<feature type="region of interest" description="Disordered" evidence="1">
    <location>
        <begin position="22"/>
        <end position="45"/>
    </location>
</feature>
<dbReference type="EMBL" id="CP025781">
    <property type="protein sequence ID" value="QBC45122.1"/>
    <property type="molecule type" value="Genomic_DNA"/>
</dbReference>
<proteinExistence type="predicted"/>
<dbReference type="CDD" id="cd12105">
    <property type="entry name" value="HmuY"/>
    <property type="match status" value="1"/>
</dbReference>
<reference evidence="3 4" key="1">
    <citation type="submission" date="2018-01" db="EMBL/GenBank/DDBJ databases">
        <title>Genome sequence of Iodobacter sp. strain PCH194 isolated from Indian Trans-Himalaya.</title>
        <authorList>
            <person name="Kumar V."/>
            <person name="Thakur V."/>
            <person name="Kumar S."/>
            <person name="Singh D."/>
        </authorList>
    </citation>
    <scope>NUCLEOTIDE SEQUENCE [LARGE SCALE GENOMIC DNA]</scope>
    <source>
        <strain evidence="3 4">PCH194</strain>
    </source>
</reference>
<dbReference type="AlphaFoldDB" id="A0A7G3GDQ6"/>
<keyword evidence="2" id="KW-0732">Signal</keyword>
<dbReference type="RefSeq" id="WP_130107633.1">
    <property type="nucleotide sequence ID" value="NZ_CP025781.1"/>
</dbReference>
<gene>
    <name evidence="3" type="ORF">C1H71_17335</name>
</gene>
<dbReference type="Pfam" id="PF14064">
    <property type="entry name" value="HmuY"/>
    <property type="match status" value="1"/>
</dbReference>
<organism evidence="3 4">
    <name type="scientific">Iodobacter fluviatilis</name>
    <dbReference type="NCBI Taxonomy" id="537"/>
    <lineage>
        <taxon>Bacteria</taxon>
        <taxon>Pseudomonadati</taxon>
        <taxon>Pseudomonadota</taxon>
        <taxon>Betaproteobacteria</taxon>
        <taxon>Neisseriales</taxon>
        <taxon>Chitinibacteraceae</taxon>
        <taxon>Iodobacter</taxon>
    </lineage>
</organism>
<sequence length="415" mass="44129">MKPILTATLLAMTVGLSACGGSEGGAEVAAPKPTPSPAPSPSTGFSKTAVWEASVDPKLGELCYDIDAQAAADCKGDTWDLKVKDDGRSSSFFTNSGTSGTSSSAKGGALGSPFEHTWAELQKWQDAMEDPVSGALDARSYLKDYADGVFSGTNTIKSAVFEYDLAGDHKLSPNFKVFLISDDASKADAKQYALQVVGYYGGNGGTAFGYPSIRWVDRASNNERTATFDASKAWVYFDLAKGVESTETGLWHVAFNRASMKLNSGASGTGTVAALLAKTPDGFYTAEGKPLVAKFADLNNLEQTRALLTAADLLPANPKWLKDKNASPLNPAMKGNYPEPMNAGWYNYYSTAESAKQAGLAAAHMLKANPTAATMLRSAEGNSYARMHLTEIKYADPSKASSAKTWKFEFDIQPK</sequence>
<feature type="chain" id="PRO_5028969836" evidence="2">
    <location>
        <begin position="19"/>
        <end position="415"/>
    </location>
</feature>
<evidence type="ECO:0000256" key="1">
    <source>
        <dbReference type="SAM" id="MobiDB-lite"/>
    </source>
</evidence>
<evidence type="ECO:0000313" key="4">
    <source>
        <dbReference type="Proteomes" id="UP000515917"/>
    </source>
</evidence>
<keyword evidence="4" id="KW-1185">Reference proteome</keyword>
<evidence type="ECO:0000256" key="2">
    <source>
        <dbReference type="SAM" id="SignalP"/>
    </source>
</evidence>
<dbReference type="InterPro" id="IPR025921">
    <property type="entry name" value="HmuY"/>
</dbReference>
<dbReference type="KEGG" id="ifl:C1H71_17335"/>
<dbReference type="PROSITE" id="PS51257">
    <property type="entry name" value="PROKAR_LIPOPROTEIN"/>
    <property type="match status" value="1"/>
</dbReference>
<feature type="signal peptide" evidence="2">
    <location>
        <begin position="1"/>
        <end position="18"/>
    </location>
</feature>
<name>A0A7G3GDQ6_9NEIS</name>
<dbReference type="Proteomes" id="UP000515917">
    <property type="component" value="Chromosome"/>
</dbReference>
<accession>A0A7G3GDQ6</accession>